<feature type="region of interest" description="Disordered" evidence="1">
    <location>
        <begin position="1"/>
        <end position="83"/>
    </location>
</feature>
<evidence type="ECO:0000256" key="1">
    <source>
        <dbReference type="SAM" id="MobiDB-lite"/>
    </source>
</evidence>
<sequence length="83" mass="7914">MIGAARRIGVDRGGPPPVDGGGGASGRGAEGRSRPRSGPGRTASVRDSAAGGVGGKHSGHGDIGVAASAGRNAAPQTATVTEW</sequence>
<evidence type="ECO:0000313" key="3">
    <source>
        <dbReference type="Proteomes" id="UP000204221"/>
    </source>
</evidence>
<dbReference type="EMBL" id="CP022521">
    <property type="protein sequence ID" value="ASO21825.1"/>
    <property type="molecule type" value="Genomic_DNA"/>
</dbReference>
<organism evidence="2 3">
    <name type="scientific">Actinoalloteichus hoggarensis</name>
    <dbReference type="NCBI Taxonomy" id="1470176"/>
    <lineage>
        <taxon>Bacteria</taxon>
        <taxon>Bacillati</taxon>
        <taxon>Actinomycetota</taxon>
        <taxon>Actinomycetes</taxon>
        <taxon>Pseudonocardiales</taxon>
        <taxon>Pseudonocardiaceae</taxon>
        <taxon>Actinoalloteichus</taxon>
    </lineage>
</organism>
<proteinExistence type="predicted"/>
<dbReference type="AlphaFoldDB" id="A0A221W7H1"/>
<evidence type="ECO:0000313" key="2">
    <source>
        <dbReference type="EMBL" id="ASO21825.1"/>
    </source>
</evidence>
<dbReference type="KEGG" id="ahg:AHOG_21045"/>
<accession>A0A221W7H1</accession>
<dbReference type="Proteomes" id="UP000204221">
    <property type="component" value="Chromosome"/>
</dbReference>
<keyword evidence="3" id="KW-1185">Reference proteome</keyword>
<gene>
    <name evidence="2" type="ORF">AHOG_21045</name>
</gene>
<reference evidence="2 3" key="1">
    <citation type="submission" date="2017-07" db="EMBL/GenBank/DDBJ databases">
        <title>Complete genome sequence of Actinoalloteichus hoggarensis DSM 45943, type strain of Actinoalloteichus hoggarensis.</title>
        <authorList>
            <person name="Ruckert C."/>
            <person name="Nouioui I."/>
            <person name="Willmese J."/>
            <person name="van Wezel G."/>
            <person name="Klenk H.-P."/>
            <person name="Kalinowski J."/>
            <person name="Zotchev S.B."/>
        </authorList>
    </citation>
    <scope>NUCLEOTIDE SEQUENCE [LARGE SCALE GENOMIC DNA]</scope>
    <source>
        <strain evidence="2 3">DSM 45943</strain>
    </source>
</reference>
<name>A0A221W7H1_9PSEU</name>
<protein>
    <submittedName>
        <fullName evidence="2">Uncharacterized protein</fullName>
    </submittedName>
</protein>
<feature type="compositionally biased region" description="Gly residues" evidence="1">
    <location>
        <begin position="19"/>
        <end position="28"/>
    </location>
</feature>
<feature type="compositionally biased region" description="Polar residues" evidence="1">
    <location>
        <begin position="74"/>
        <end position="83"/>
    </location>
</feature>